<dbReference type="InterPro" id="IPR041489">
    <property type="entry name" value="PDZ_6"/>
</dbReference>
<comment type="caution">
    <text evidence="9">The sequence shown here is derived from an EMBL/GenBank/DDBJ whole genome shotgun (WGS) entry which is preliminary data.</text>
</comment>
<dbReference type="PANTHER" id="PTHR32060:SF29">
    <property type="entry name" value="CARBOXY-TERMINAL PROCESSING PROTEASE CTPB"/>
    <property type="match status" value="1"/>
</dbReference>
<keyword evidence="10" id="KW-1185">Reference proteome</keyword>
<evidence type="ECO:0000256" key="2">
    <source>
        <dbReference type="ARBA" id="ARBA00022670"/>
    </source>
</evidence>
<dbReference type="InterPro" id="IPR001478">
    <property type="entry name" value="PDZ"/>
</dbReference>
<dbReference type="SUPFAM" id="SSF52096">
    <property type="entry name" value="ClpP/crotonase"/>
    <property type="match status" value="1"/>
</dbReference>
<dbReference type="AlphaFoldDB" id="A0A838CUK7"/>
<dbReference type="FunFam" id="3.30.750.44:FF:000001">
    <property type="entry name" value="S41 family peptidase"/>
    <property type="match status" value="1"/>
</dbReference>
<dbReference type="Pfam" id="PF01471">
    <property type="entry name" value="PG_binding_1"/>
    <property type="match status" value="1"/>
</dbReference>
<dbReference type="GO" id="GO:0004252">
    <property type="term" value="F:serine-type endopeptidase activity"/>
    <property type="evidence" value="ECO:0007669"/>
    <property type="project" value="UniProtKB-EC"/>
</dbReference>
<name>A0A838CUK7_9BACI</name>
<dbReference type="InterPro" id="IPR036034">
    <property type="entry name" value="PDZ_sf"/>
</dbReference>
<gene>
    <name evidence="9" type="ORF">H0266_11835</name>
</gene>
<proteinExistence type="inferred from homology"/>
<comment type="similarity">
    <text evidence="1 7">Belongs to the peptidase S41A family.</text>
</comment>
<dbReference type="PANTHER" id="PTHR32060">
    <property type="entry name" value="TAIL-SPECIFIC PROTEASE"/>
    <property type="match status" value="1"/>
</dbReference>
<dbReference type="GO" id="GO:0030288">
    <property type="term" value="C:outer membrane-bounded periplasmic space"/>
    <property type="evidence" value="ECO:0007669"/>
    <property type="project" value="TreeGrafter"/>
</dbReference>
<comment type="catalytic activity">
    <reaction evidence="5">
        <text>The enzyme shows specific recognition of a C-terminal tripeptide, Xaa-Yaa-Zaa, in which Xaa is preferably Ala or Leu, Yaa is preferably Ala or Tyr, and Zaa is preferably Ala, but then cleaves at a variable distance from the C-terminus. A typical cleavage is -Ala-Ala-|-Arg-Ala-Ala-Lys-Glu-Asn-Tyr-Ala-Leu-Ala-Ala.</text>
        <dbReference type="EC" id="3.4.21.102"/>
    </reaction>
</comment>
<evidence type="ECO:0000313" key="9">
    <source>
        <dbReference type="EMBL" id="MBA2175583.1"/>
    </source>
</evidence>
<evidence type="ECO:0000259" key="8">
    <source>
        <dbReference type="PROSITE" id="PS50106"/>
    </source>
</evidence>
<protein>
    <recommendedName>
        <fullName evidence="6">C-terminal processing peptidase</fullName>
        <ecNumber evidence="6">3.4.21.102</ecNumber>
    </recommendedName>
</protein>
<dbReference type="InterPro" id="IPR036366">
    <property type="entry name" value="PGBDSf"/>
</dbReference>
<dbReference type="Gene3D" id="1.10.101.10">
    <property type="entry name" value="PGBD-like superfamily/PGBD"/>
    <property type="match status" value="1"/>
</dbReference>
<dbReference type="GO" id="GO:0007165">
    <property type="term" value="P:signal transduction"/>
    <property type="evidence" value="ECO:0007669"/>
    <property type="project" value="TreeGrafter"/>
</dbReference>
<feature type="domain" description="PDZ" evidence="8">
    <location>
        <begin position="128"/>
        <end position="192"/>
    </location>
</feature>
<dbReference type="EC" id="3.4.21.102" evidence="6"/>
<dbReference type="SMART" id="SM00245">
    <property type="entry name" value="TSPc"/>
    <property type="match status" value="1"/>
</dbReference>
<dbReference type="InterPro" id="IPR002477">
    <property type="entry name" value="Peptidoglycan-bd-like"/>
</dbReference>
<organism evidence="9 10">
    <name type="scientific">Halobacillus locisalis</name>
    <dbReference type="NCBI Taxonomy" id="220753"/>
    <lineage>
        <taxon>Bacteria</taxon>
        <taxon>Bacillati</taxon>
        <taxon>Bacillota</taxon>
        <taxon>Bacilli</taxon>
        <taxon>Bacillales</taxon>
        <taxon>Bacillaceae</taxon>
        <taxon>Halobacillus</taxon>
    </lineage>
</organism>
<dbReference type="InterPro" id="IPR004447">
    <property type="entry name" value="Peptidase_S41A"/>
</dbReference>
<dbReference type="SUPFAM" id="SSF47090">
    <property type="entry name" value="PGBD-like"/>
    <property type="match status" value="1"/>
</dbReference>
<dbReference type="SUPFAM" id="SSF50156">
    <property type="entry name" value="PDZ domain-like"/>
    <property type="match status" value="1"/>
</dbReference>
<dbReference type="InterPro" id="IPR005151">
    <property type="entry name" value="Tail-specific_protease"/>
</dbReference>
<sequence>MNVKPRYIALLMALAVLLGAAGSYIGIEYFAKAEQNDSQAEQLATADEGGENFGSLSEEEQKKFIEDMTGNSTTDLEKVEQAYSIIKDNYVEDVEQSELVEGAIQGMLDTLEDPYSVYMDQETMKQFNQTIESSFQGIGAEVSMVNDKVTIVAPIKGSPAEEAGLKPNDQILKVDGESVEGLDLYDAVLKIRGEKGSEVTLEVSRPGVSDPLSIDIVRDDIPLETVYSDTKEINGKKAGVIEITSFSEKTSDEFHEALTKLEDEGMEGLVIDVRGNPGGLFTDVQEILKEFIPDDKPIVQVEDRNGEKSRYFSNIQEKKDYPITVLMDEGSASASEILAATMNEAGGYDLVGTKSFGKGTVQQAIPMGDGSTIKLTLFKWLTPDGNWIHEKGVQPTVKVKQPDYFYTNPVDVEEPLGYNDNSDKVKNIQEMLKGLGYDPGRADGFYSEKTVKAVESFQSDAGLDVTGEIDEKTGGKLEEQIVEEVRKEENDKQMQKALDVLFK</sequence>
<evidence type="ECO:0000256" key="5">
    <source>
        <dbReference type="ARBA" id="ARBA00051784"/>
    </source>
</evidence>
<dbReference type="Gene3D" id="3.30.750.44">
    <property type="match status" value="1"/>
</dbReference>
<dbReference type="FunFam" id="2.30.42.10:FF:000063">
    <property type="entry name" value="Peptidase, S41 family"/>
    <property type="match status" value="1"/>
</dbReference>
<dbReference type="NCBIfam" id="TIGR00225">
    <property type="entry name" value="prc"/>
    <property type="match status" value="1"/>
</dbReference>
<dbReference type="EMBL" id="JACEFG010000002">
    <property type="protein sequence ID" value="MBA2175583.1"/>
    <property type="molecule type" value="Genomic_DNA"/>
</dbReference>
<evidence type="ECO:0000256" key="1">
    <source>
        <dbReference type="ARBA" id="ARBA00009179"/>
    </source>
</evidence>
<dbReference type="Pfam" id="PF22694">
    <property type="entry name" value="CtpB_N-like"/>
    <property type="match status" value="1"/>
</dbReference>
<evidence type="ECO:0000256" key="4">
    <source>
        <dbReference type="ARBA" id="ARBA00022825"/>
    </source>
</evidence>
<keyword evidence="2 7" id="KW-0645">Protease</keyword>
<keyword evidence="4 7" id="KW-0720">Serine protease</keyword>
<evidence type="ECO:0000256" key="3">
    <source>
        <dbReference type="ARBA" id="ARBA00022801"/>
    </source>
</evidence>
<dbReference type="Gene3D" id="2.30.42.10">
    <property type="match status" value="1"/>
</dbReference>
<dbReference type="Pfam" id="PF03572">
    <property type="entry name" value="Peptidase_S41"/>
    <property type="match status" value="1"/>
</dbReference>
<dbReference type="PROSITE" id="PS50106">
    <property type="entry name" value="PDZ"/>
    <property type="match status" value="1"/>
</dbReference>
<dbReference type="CDD" id="cd07560">
    <property type="entry name" value="Peptidase_S41_CPP"/>
    <property type="match status" value="1"/>
</dbReference>
<dbReference type="SMART" id="SM00228">
    <property type="entry name" value="PDZ"/>
    <property type="match status" value="1"/>
</dbReference>
<dbReference type="InterPro" id="IPR036365">
    <property type="entry name" value="PGBD-like_sf"/>
</dbReference>
<evidence type="ECO:0000256" key="6">
    <source>
        <dbReference type="ARBA" id="ARBA00066637"/>
    </source>
</evidence>
<dbReference type="Gene3D" id="3.90.226.10">
    <property type="entry name" value="2-enoyl-CoA Hydratase, Chain A, domain 1"/>
    <property type="match status" value="1"/>
</dbReference>
<dbReference type="InterPro" id="IPR055210">
    <property type="entry name" value="CtpA/B_N"/>
</dbReference>
<accession>A0A838CUK7</accession>
<evidence type="ECO:0000256" key="7">
    <source>
        <dbReference type="RuleBase" id="RU004404"/>
    </source>
</evidence>
<dbReference type="Pfam" id="PF17820">
    <property type="entry name" value="PDZ_6"/>
    <property type="match status" value="1"/>
</dbReference>
<evidence type="ECO:0000313" key="10">
    <source>
        <dbReference type="Proteomes" id="UP000571017"/>
    </source>
</evidence>
<dbReference type="GO" id="GO:0006508">
    <property type="term" value="P:proteolysis"/>
    <property type="evidence" value="ECO:0007669"/>
    <property type="project" value="UniProtKB-KW"/>
</dbReference>
<keyword evidence="3 7" id="KW-0378">Hydrolase</keyword>
<dbReference type="CDD" id="cd06782">
    <property type="entry name" value="cpPDZ_CPP-like"/>
    <property type="match status" value="1"/>
</dbReference>
<dbReference type="RefSeq" id="WP_181472581.1">
    <property type="nucleotide sequence ID" value="NZ_JACEFG010000002.1"/>
</dbReference>
<dbReference type="Proteomes" id="UP000571017">
    <property type="component" value="Unassembled WGS sequence"/>
</dbReference>
<reference evidence="9 10" key="1">
    <citation type="journal article" date="2004" name="Extremophiles">
        <title>Halobacillus locisalis sp. nov., a halophilic bacterium isolated from a marine solar saltern of the Yellow Sea in Korea.</title>
        <authorList>
            <person name="Yoon J.H."/>
            <person name="Kang K.H."/>
            <person name="Oh T.K."/>
            <person name="Park Y.H."/>
        </authorList>
    </citation>
    <scope>NUCLEOTIDE SEQUENCE [LARGE SCALE GENOMIC DNA]</scope>
    <source>
        <strain evidence="9 10">KCTC 3788</strain>
    </source>
</reference>
<dbReference type="InterPro" id="IPR029045">
    <property type="entry name" value="ClpP/crotonase-like_dom_sf"/>
</dbReference>